<evidence type="ECO:0000256" key="2">
    <source>
        <dbReference type="ARBA" id="ARBA00007282"/>
    </source>
</evidence>
<dbReference type="Pfam" id="PF13813">
    <property type="entry name" value="MBOAT_2"/>
    <property type="match status" value="1"/>
</dbReference>
<evidence type="ECO:0000256" key="7">
    <source>
        <dbReference type="SAM" id="Phobius"/>
    </source>
</evidence>
<reference evidence="9" key="1">
    <citation type="journal article" date="2020" name="Stud. Mycol.">
        <title>101 Dothideomycetes genomes: a test case for predicting lifestyles and emergence of pathogens.</title>
        <authorList>
            <person name="Haridas S."/>
            <person name="Albert R."/>
            <person name="Binder M."/>
            <person name="Bloem J."/>
            <person name="Labutti K."/>
            <person name="Salamov A."/>
            <person name="Andreopoulos B."/>
            <person name="Baker S."/>
            <person name="Barry K."/>
            <person name="Bills G."/>
            <person name="Bluhm B."/>
            <person name="Cannon C."/>
            <person name="Castanera R."/>
            <person name="Culley D."/>
            <person name="Daum C."/>
            <person name="Ezra D."/>
            <person name="Gonzalez J."/>
            <person name="Henrissat B."/>
            <person name="Kuo A."/>
            <person name="Liang C."/>
            <person name="Lipzen A."/>
            <person name="Lutzoni F."/>
            <person name="Magnuson J."/>
            <person name="Mondo S."/>
            <person name="Nolan M."/>
            <person name="Ohm R."/>
            <person name="Pangilinan J."/>
            <person name="Park H.-J."/>
            <person name="Ramirez L."/>
            <person name="Alfaro M."/>
            <person name="Sun H."/>
            <person name="Tritt A."/>
            <person name="Yoshinaga Y."/>
            <person name="Zwiers L.-H."/>
            <person name="Turgeon B."/>
            <person name="Goodwin S."/>
            <person name="Spatafora J."/>
            <person name="Crous P."/>
            <person name="Grigoriev I."/>
        </authorList>
    </citation>
    <scope>NUCLEOTIDE SEQUENCE</scope>
    <source>
        <strain evidence="9">CBS 121167</strain>
    </source>
</reference>
<dbReference type="AlphaFoldDB" id="A0A6A6BEU2"/>
<dbReference type="InterPro" id="IPR032805">
    <property type="entry name" value="Wax_synthase_dom"/>
</dbReference>
<evidence type="ECO:0000256" key="6">
    <source>
        <dbReference type="ARBA" id="ARBA00023136"/>
    </source>
</evidence>
<feature type="domain" description="Wax synthase" evidence="8">
    <location>
        <begin position="32"/>
        <end position="119"/>
    </location>
</feature>
<feature type="transmembrane region" description="Helical" evidence="7">
    <location>
        <begin position="152"/>
        <end position="172"/>
    </location>
</feature>
<evidence type="ECO:0000256" key="3">
    <source>
        <dbReference type="ARBA" id="ARBA00022679"/>
    </source>
</evidence>
<keyword evidence="6 7" id="KW-0472">Membrane</keyword>
<dbReference type="GO" id="GO:0008374">
    <property type="term" value="F:O-acyltransferase activity"/>
    <property type="evidence" value="ECO:0007669"/>
    <property type="project" value="InterPro"/>
</dbReference>
<dbReference type="GeneID" id="54294329"/>
<comment type="similarity">
    <text evidence="2">Belongs to the wax synthase family.</text>
</comment>
<keyword evidence="10" id="KW-1185">Reference proteome</keyword>
<dbReference type="RefSeq" id="XP_033398401.1">
    <property type="nucleotide sequence ID" value="XM_033536833.1"/>
</dbReference>
<evidence type="ECO:0000313" key="9">
    <source>
        <dbReference type="EMBL" id="KAF2142689.1"/>
    </source>
</evidence>
<evidence type="ECO:0000313" key="10">
    <source>
        <dbReference type="Proteomes" id="UP000799438"/>
    </source>
</evidence>
<evidence type="ECO:0000256" key="4">
    <source>
        <dbReference type="ARBA" id="ARBA00022692"/>
    </source>
</evidence>
<proteinExistence type="inferred from homology"/>
<name>A0A6A6BEU2_9PEZI</name>
<dbReference type="OrthoDB" id="1077582at2759"/>
<dbReference type="PANTHER" id="PTHR31595">
    <property type="entry name" value="LONG-CHAIN-ALCOHOL O-FATTY-ACYLTRANSFERASE 3-RELATED"/>
    <property type="match status" value="1"/>
</dbReference>
<dbReference type="Proteomes" id="UP000799438">
    <property type="component" value="Unassembled WGS sequence"/>
</dbReference>
<dbReference type="EMBL" id="ML995484">
    <property type="protein sequence ID" value="KAF2142689.1"/>
    <property type="molecule type" value="Genomic_DNA"/>
</dbReference>
<gene>
    <name evidence="9" type="ORF">K452DRAFT_226537</name>
</gene>
<dbReference type="PANTHER" id="PTHR31595:SF60">
    <property type="entry name" value="BIOSYNTHESIS PROTEIN (TRI7), PUTATIVE (AFU_ORTHOLOGUE AFUA_8G05970)-RELATED"/>
    <property type="match status" value="1"/>
</dbReference>
<accession>A0A6A6BEU2</accession>
<dbReference type="InterPro" id="IPR044851">
    <property type="entry name" value="Wax_synthase"/>
</dbReference>
<keyword evidence="3" id="KW-0808">Transferase</keyword>
<organism evidence="9 10">
    <name type="scientific">Aplosporella prunicola CBS 121167</name>
    <dbReference type="NCBI Taxonomy" id="1176127"/>
    <lineage>
        <taxon>Eukaryota</taxon>
        <taxon>Fungi</taxon>
        <taxon>Dikarya</taxon>
        <taxon>Ascomycota</taxon>
        <taxon>Pezizomycotina</taxon>
        <taxon>Dothideomycetes</taxon>
        <taxon>Dothideomycetes incertae sedis</taxon>
        <taxon>Botryosphaeriales</taxon>
        <taxon>Aplosporellaceae</taxon>
        <taxon>Aplosporella</taxon>
    </lineage>
</organism>
<comment type="subcellular location">
    <subcellularLocation>
        <location evidence="1">Membrane</location>
        <topology evidence="1">Multi-pass membrane protein</topology>
    </subcellularLocation>
</comment>
<protein>
    <recommendedName>
        <fullName evidence="8">Wax synthase domain-containing protein</fullName>
    </recommendedName>
</protein>
<keyword evidence="4 7" id="KW-0812">Transmembrane</keyword>
<feature type="transmembrane region" description="Helical" evidence="7">
    <location>
        <begin position="114"/>
        <end position="131"/>
    </location>
</feature>
<dbReference type="GO" id="GO:0016020">
    <property type="term" value="C:membrane"/>
    <property type="evidence" value="ECO:0007669"/>
    <property type="project" value="UniProtKB-SubCell"/>
</dbReference>
<feature type="transmembrane region" description="Helical" evidence="7">
    <location>
        <begin position="6"/>
        <end position="26"/>
    </location>
</feature>
<evidence type="ECO:0000259" key="8">
    <source>
        <dbReference type="Pfam" id="PF13813"/>
    </source>
</evidence>
<evidence type="ECO:0000256" key="5">
    <source>
        <dbReference type="ARBA" id="ARBA00022989"/>
    </source>
</evidence>
<keyword evidence="5 7" id="KW-1133">Transmembrane helix</keyword>
<sequence>MWFCTAYTINQTIFNILPVLLVALGLSSPTEWPPVMGSPFSAWSLRQFWGVTWHQNLRRFLTAHAEFLTENVLHLPKSSFLARYTRVLSVFLLSGLVHLASDFAGAVSKSEAGAFNYFLLQAAGILLEDIVRKSYRYFRGPGKDVKFKRCVGFVWLFFFQAWTIPSWAYPLIRASRPGRDKMLPWSPLVRSL</sequence>
<dbReference type="GO" id="GO:0006629">
    <property type="term" value="P:lipid metabolic process"/>
    <property type="evidence" value="ECO:0007669"/>
    <property type="project" value="InterPro"/>
</dbReference>
<evidence type="ECO:0000256" key="1">
    <source>
        <dbReference type="ARBA" id="ARBA00004141"/>
    </source>
</evidence>